<feature type="transmembrane region" description="Helical" evidence="1">
    <location>
        <begin position="89"/>
        <end position="111"/>
    </location>
</feature>
<dbReference type="InterPro" id="IPR058714">
    <property type="entry name" value="LpqS"/>
</dbReference>
<name>A0A1W9ZTD4_MYCAI</name>
<proteinExistence type="predicted"/>
<organism evidence="2 3">
    <name type="scientific">Mycobacterium arosiense ATCC BAA-1401 = DSM 45069</name>
    <dbReference type="NCBI Taxonomy" id="1265311"/>
    <lineage>
        <taxon>Bacteria</taxon>
        <taxon>Bacillati</taxon>
        <taxon>Actinomycetota</taxon>
        <taxon>Actinomycetes</taxon>
        <taxon>Mycobacteriales</taxon>
        <taxon>Mycobacteriaceae</taxon>
        <taxon>Mycobacterium</taxon>
        <taxon>Mycobacterium avium complex (MAC)</taxon>
    </lineage>
</organism>
<dbReference type="Pfam" id="PF26327">
    <property type="entry name" value="LpqS"/>
    <property type="match status" value="1"/>
</dbReference>
<evidence type="ECO:0008006" key="4">
    <source>
        <dbReference type="Google" id="ProtNLM"/>
    </source>
</evidence>
<accession>A0A1W9ZTD4</accession>
<dbReference type="RefSeq" id="WP_083062678.1">
    <property type="nucleotide sequence ID" value="NZ_MVHG01000001.1"/>
</dbReference>
<evidence type="ECO:0000256" key="1">
    <source>
        <dbReference type="SAM" id="Phobius"/>
    </source>
</evidence>
<sequence length="139" mass="14799">MMHPRTARTNKWLRYATAVAALFWVLGAAAGCHLPHMAMPVSHPPTMSATATHPAVIAAVQHAPVGAQPCSPMDRDCQHVAQAATTTDLVALAVAVTLMVVAASLAWPVVLTRGPPRPAGFVRHRPGRRILTQHCIARI</sequence>
<dbReference type="EMBL" id="MVHG01000001">
    <property type="protein sequence ID" value="ORA21011.1"/>
    <property type="molecule type" value="Genomic_DNA"/>
</dbReference>
<protein>
    <recommendedName>
        <fullName evidence="4">Lipoprotein LpqS</fullName>
    </recommendedName>
</protein>
<comment type="caution">
    <text evidence="2">The sequence shown here is derived from an EMBL/GenBank/DDBJ whole genome shotgun (WGS) entry which is preliminary data.</text>
</comment>
<evidence type="ECO:0000313" key="3">
    <source>
        <dbReference type="Proteomes" id="UP000192707"/>
    </source>
</evidence>
<dbReference type="AlphaFoldDB" id="A0A1W9ZTD4"/>
<dbReference type="OrthoDB" id="4744862at2"/>
<keyword evidence="3" id="KW-1185">Reference proteome</keyword>
<reference evidence="2 3" key="1">
    <citation type="submission" date="2016-12" db="EMBL/GenBank/DDBJ databases">
        <title>The new phylogeny of genus Mycobacterium.</title>
        <authorList>
            <person name="Tortoli E."/>
            <person name="Trovato A."/>
            <person name="Cirillo D.M."/>
        </authorList>
    </citation>
    <scope>NUCLEOTIDE SEQUENCE [LARGE SCALE GENOMIC DNA]</scope>
    <source>
        <strain evidence="2 3">DSM 45069</strain>
    </source>
</reference>
<dbReference type="PROSITE" id="PS51257">
    <property type="entry name" value="PROKAR_LIPOPROTEIN"/>
    <property type="match status" value="1"/>
</dbReference>
<dbReference type="Proteomes" id="UP000192707">
    <property type="component" value="Unassembled WGS sequence"/>
</dbReference>
<evidence type="ECO:0000313" key="2">
    <source>
        <dbReference type="EMBL" id="ORA21011.1"/>
    </source>
</evidence>
<keyword evidence="1" id="KW-1133">Transmembrane helix</keyword>
<gene>
    <name evidence="2" type="ORF">BST14_00715</name>
</gene>
<keyword evidence="1" id="KW-0812">Transmembrane</keyword>
<keyword evidence="1" id="KW-0472">Membrane</keyword>